<dbReference type="AlphaFoldDB" id="A0AA87ZUP5"/>
<protein>
    <submittedName>
        <fullName evidence="2">Uncharacterized protein</fullName>
    </submittedName>
</protein>
<dbReference type="Gramene" id="FCD_00020860-RA">
    <property type="protein sequence ID" value="FCD_00020860-RA:cds"/>
    <property type="gene ID" value="FCD_00020860"/>
</dbReference>
<evidence type="ECO:0000256" key="1">
    <source>
        <dbReference type="SAM" id="MobiDB-lite"/>
    </source>
</evidence>
<dbReference type="Proteomes" id="UP001187192">
    <property type="component" value="Unassembled WGS sequence"/>
</dbReference>
<sequence>MPDANSGATREIGNDENPTRGSTIFARSHGQQLQNCRKNEQHGEEGERKRESTSAAKTQLEA</sequence>
<accession>A0AA87ZUP5</accession>
<comment type="caution">
    <text evidence="2">The sequence shown here is derived from an EMBL/GenBank/DDBJ whole genome shotgun (WGS) entry which is preliminary data.</text>
</comment>
<keyword evidence="3" id="KW-1185">Reference proteome</keyword>
<evidence type="ECO:0000313" key="3">
    <source>
        <dbReference type="Proteomes" id="UP001187192"/>
    </source>
</evidence>
<evidence type="ECO:0000313" key="2">
    <source>
        <dbReference type="EMBL" id="GMN39875.1"/>
    </source>
</evidence>
<feature type="region of interest" description="Disordered" evidence="1">
    <location>
        <begin position="1"/>
        <end position="62"/>
    </location>
</feature>
<feature type="compositionally biased region" description="Basic and acidic residues" evidence="1">
    <location>
        <begin position="37"/>
        <end position="52"/>
    </location>
</feature>
<name>A0AA87ZUP5_FICCA</name>
<dbReference type="EMBL" id="BTGU01000010">
    <property type="protein sequence ID" value="GMN39875.1"/>
    <property type="molecule type" value="Genomic_DNA"/>
</dbReference>
<gene>
    <name evidence="2" type="ORF">TIFTF001_009108</name>
</gene>
<proteinExistence type="predicted"/>
<reference evidence="2" key="1">
    <citation type="submission" date="2023-07" db="EMBL/GenBank/DDBJ databases">
        <title>draft genome sequence of fig (Ficus carica).</title>
        <authorList>
            <person name="Takahashi T."/>
            <person name="Nishimura K."/>
        </authorList>
    </citation>
    <scope>NUCLEOTIDE SEQUENCE</scope>
</reference>
<feature type="compositionally biased region" description="Polar residues" evidence="1">
    <location>
        <begin position="53"/>
        <end position="62"/>
    </location>
</feature>
<organism evidence="2 3">
    <name type="scientific">Ficus carica</name>
    <name type="common">Common fig</name>
    <dbReference type="NCBI Taxonomy" id="3494"/>
    <lineage>
        <taxon>Eukaryota</taxon>
        <taxon>Viridiplantae</taxon>
        <taxon>Streptophyta</taxon>
        <taxon>Embryophyta</taxon>
        <taxon>Tracheophyta</taxon>
        <taxon>Spermatophyta</taxon>
        <taxon>Magnoliopsida</taxon>
        <taxon>eudicotyledons</taxon>
        <taxon>Gunneridae</taxon>
        <taxon>Pentapetalae</taxon>
        <taxon>rosids</taxon>
        <taxon>fabids</taxon>
        <taxon>Rosales</taxon>
        <taxon>Moraceae</taxon>
        <taxon>Ficeae</taxon>
        <taxon>Ficus</taxon>
    </lineage>
</organism>